<evidence type="ECO:0000256" key="2">
    <source>
        <dbReference type="ARBA" id="ARBA00011902"/>
    </source>
</evidence>
<keyword evidence="11" id="KW-0472">Membrane</keyword>
<keyword evidence="8" id="KW-0418">Kinase</keyword>
<dbReference type="GO" id="GO:0005524">
    <property type="term" value="F:ATP binding"/>
    <property type="evidence" value="ECO:0007669"/>
    <property type="project" value="UniProtKB-KW"/>
</dbReference>
<evidence type="ECO:0000259" key="16">
    <source>
        <dbReference type="Pfam" id="PF12810"/>
    </source>
</evidence>
<reference evidence="17" key="2">
    <citation type="journal article" date="2007" name="Science">
        <title>Draft genome sequence of the sexually transmitted pathogen Trichomonas vaginalis.</title>
        <authorList>
            <person name="Carlton J.M."/>
            <person name="Hirt R.P."/>
            <person name="Silva J.C."/>
            <person name="Delcher A.L."/>
            <person name="Schatz M."/>
            <person name="Zhao Q."/>
            <person name="Wortman J.R."/>
            <person name="Bidwell S.L."/>
            <person name="Alsmark U.C.M."/>
            <person name="Besteiro S."/>
            <person name="Sicheritz-Ponten T."/>
            <person name="Noel C.J."/>
            <person name="Dacks J.B."/>
            <person name="Foster P.G."/>
            <person name="Simillion C."/>
            <person name="Van de Peer Y."/>
            <person name="Miranda-Saavedra D."/>
            <person name="Barton G.J."/>
            <person name="Westrop G.D."/>
            <person name="Mueller S."/>
            <person name="Dessi D."/>
            <person name="Fiori P.L."/>
            <person name="Ren Q."/>
            <person name="Paulsen I."/>
            <person name="Zhang H."/>
            <person name="Bastida-Corcuera F.D."/>
            <person name="Simoes-Barbosa A."/>
            <person name="Brown M.T."/>
            <person name="Hayes R.D."/>
            <person name="Mukherjee M."/>
            <person name="Okumura C.Y."/>
            <person name="Schneider R."/>
            <person name="Smith A.J."/>
            <person name="Vanacova S."/>
            <person name="Villalvazo M."/>
            <person name="Haas B.J."/>
            <person name="Pertea M."/>
            <person name="Feldblyum T.V."/>
            <person name="Utterback T.R."/>
            <person name="Shu C.L."/>
            <person name="Osoegawa K."/>
            <person name="de Jong P.J."/>
            <person name="Hrdy I."/>
            <person name="Horvathova L."/>
            <person name="Zubacova Z."/>
            <person name="Dolezal P."/>
            <person name="Malik S.B."/>
            <person name="Logsdon J.M. Jr."/>
            <person name="Henze K."/>
            <person name="Gupta A."/>
            <person name="Wang C.C."/>
            <person name="Dunne R.L."/>
            <person name="Upcroft J.A."/>
            <person name="Upcroft P."/>
            <person name="White O."/>
            <person name="Salzberg S.L."/>
            <person name="Tang P."/>
            <person name="Chiu C.-H."/>
            <person name="Lee Y.-S."/>
            <person name="Embley T.M."/>
            <person name="Coombs G.H."/>
            <person name="Mottram J.C."/>
            <person name="Tachezy J."/>
            <person name="Fraser-Liggett C.M."/>
            <person name="Johnson P.J."/>
        </authorList>
    </citation>
    <scope>NUCLEOTIDE SEQUENCE [LARGE SCALE GENOMIC DNA]</scope>
    <source>
        <strain evidence="17">G3</strain>
    </source>
</reference>
<dbReference type="AlphaFoldDB" id="A2F2S8"/>
<evidence type="ECO:0000256" key="9">
    <source>
        <dbReference type="ARBA" id="ARBA00022840"/>
    </source>
</evidence>
<name>A2F2S8_TRIV3</name>
<evidence type="ECO:0000256" key="13">
    <source>
        <dbReference type="ARBA" id="ARBA00023157"/>
    </source>
</evidence>
<keyword evidence="14" id="KW-0675">Receptor</keyword>
<evidence type="ECO:0000256" key="7">
    <source>
        <dbReference type="ARBA" id="ARBA00022741"/>
    </source>
</evidence>
<dbReference type="VEuPathDB" id="TrichDB:TVAGG3_0523900"/>
<comment type="subcellular location">
    <subcellularLocation>
        <location evidence="1">Cell membrane</location>
        <topology evidence="1">Single-pass type I membrane protein</topology>
    </subcellularLocation>
</comment>
<evidence type="ECO:0000256" key="1">
    <source>
        <dbReference type="ARBA" id="ARBA00004251"/>
    </source>
</evidence>
<keyword evidence="10" id="KW-1133">Transmembrane helix</keyword>
<dbReference type="KEGG" id="tva:4758611"/>
<organism evidence="17 18">
    <name type="scientific">Trichomonas vaginalis (strain ATCC PRA-98 / G3)</name>
    <dbReference type="NCBI Taxonomy" id="412133"/>
    <lineage>
        <taxon>Eukaryota</taxon>
        <taxon>Metamonada</taxon>
        <taxon>Parabasalia</taxon>
        <taxon>Trichomonadida</taxon>
        <taxon>Trichomonadidae</taxon>
        <taxon>Trichomonas</taxon>
    </lineage>
</organism>
<keyword evidence="13" id="KW-1015">Disulfide bond</keyword>
<evidence type="ECO:0000256" key="14">
    <source>
        <dbReference type="ARBA" id="ARBA00023170"/>
    </source>
</evidence>
<evidence type="ECO:0000256" key="5">
    <source>
        <dbReference type="ARBA" id="ARBA00022692"/>
    </source>
</evidence>
<dbReference type="VEuPathDB" id="TrichDB:TVAG_231280"/>
<sequence length="387" mass="41383">MISYKFENASYGRVIDGVHVIKDSLRKKYTFIYPCKSTSECTDYIIDLSPGTYLFELYGASGGFRKDAISSFIDKDGVCHKNTFASSKGNVGCNKKGDRGGAGGYISGVISIRKTLRSYATVGGKGDYRYNEKVLSGSPNNYLPKNWVKGGYGGGGHATNWYFRDDFWGTGSGGGQTAVKFEQNDLWHRVIVSGAGGGSDNYSPVPFGNDDDGSGGAGGGLVAQGFWFNGKYDGNRVANSTFGFTFGSGETAQKDGSKNKKYGVPKGDGECDRAGAGAGWFGGFASHNGNAGAGGGSSWALTIDAKIPKGDIEAHDSLYKSLGKKKYALTQKDKYLFHDVVDIPGIWSGNGKLIITVIEFNHISVDCGPLSHFHFVLMLGFYLDVSF</sequence>
<evidence type="ECO:0000256" key="15">
    <source>
        <dbReference type="ARBA" id="ARBA00023180"/>
    </source>
</evidence>
<dbReference type="RefSeq" id="XP_001313717.1">
    <property type="nucleotide sequence ID" value="XM_001313716.1"/>
</dbReference>
<keyword evidence="18" id="KW-1185">Reference proteome</keyword>
<evidence type="ECO:0000256" key="11">
    <source>
        <dbReference type="ARBA" id="ARBA00023136"/>
    </source>
</evidence>
<keyword evidence="3" id="KW-1003">Cell membrane</keyword>
<dbReference type="EC" id="2.7.10.1" evidence="2"/>
<dbReference type="EMBL" id="DS113589">
    <property type="protein sequence ID" value="EAY00788.1"/>
    <property type="molecule type" value="Genomic_DNA"/>
</dbReference>
<evidence type="ECO:0000256" key="4">
    <source>
        <dbReference type="ARBA" id="ARBA00022679"/>
    </source>
</evidence>
<evidence type="ECO:0000313" key="18">
    <source>
        <dbReference type="Proteomes" id="UP000001542"/>
    </source>
</evidence>
<evidence type="ECO:0000313" key="17">
    <source>
        <dbReference type="EMBL" id="EAY00788.1"/>
    </source>
</evidence>
<reference evidence="17" key="1">
    <citation type="submission" date="2006-10" db="EMBL/GenBank/DDBJ databases">
        <authorList>
            <person name="Amadeo P."/>
            <person name="Zhao Q."/>
            <person name="Wortman J."/>
            <person name="Fraser-Liggett C."/>
            <person name="Carlton J."/>
        </authorList>
    </citation>
    <scope>NUCLEOTIDE SEQUENCE</scope>
    <source>
        <strain evidence="17">G3</strain>
    </source>
</reference>
<keyword evidence="15" id="KW-0325">Glycoprotein</keyword>
<keyword evidence="4" id="KW-0808">Transferase</keyword>
<accession>A2F2S8</accession>
<evidence type="ECO:0000256" key="10">
    <source>
        <dbReference type="ARBA" id="ARBA00022989"/>
    </source>
</evidence>
<proteinExistence type="predicted"/>
<dbReference type="GO" id="GO:0004714">
    <property type="term" value="F:transmembrane receptor protein tyrosine kinase activity"/>
    <property type="evidence" value="ECO:0007669"/>
    <property type="project" value="UniProtKB-EC"/>
</dbReference>
<protein>
    <recommendedName>
        <fullName evidence="2">receptor protein-tyrosine kinase</fullName>
        <ecNumber evidence="2">2.7.10.1</ecNumber>
    </recommendedName>
</protein>
<dbReference type="Proteomes" id="UP000001542">
    <property type="component" value="Unassembled WGS sequence"/>
</dbReference>
<feature type="domain" description="ALK/LTK-like glycine-rich" evidence="16">
    <location>
        <begin position="44"/>
        <end position="358"/>
    </location>
</feature>
<dbReference type="Pfam" id="PF12810">
    <property type="entry name" value="ALK_LTK_GRD"/>
    <property type="match status" value="1"/>
</dbReference>
<keyword evidence="6" id="KW-0732">Signal</keyword>
<dbReference type="InterPro" id="IPR055163">
    <property type="entry name" value="ALK/LTK-like_GRD"/>
</dbReference>
<evidence type="ECO:0000256" key="3">
    <source>
        <dbReference type="ARBA" id="ARBA00022475"/>
    </source>
</evidence>
<keyword evidence="12" id="KW-0829">Tyrosine-protein kinase</keyword>
<evidence type="ECO:0000256" key="12">
    <source>
        <dbReference type="ARBA" id="ARBA00023137"/>
    </source>
</evidence>
<keyword evidence="9" id="KW-0067">ATP-binding</keyword>
<evidence type="ECO:0000256" key="8">
    <source>
        <dbReference type="ARBA" id="ARBA00022777"/>
    </source>
</evidence>
<evidence type="ECO:0000256" key="6">
    <source>
        <dbReference type="ARBA" id="ARBA00022729"/>
    </source>
</evidence>
<gene>
    <name evidence="17" type="ORF">TVAG_231280</name>
</gene>
<dbReference type="GO" id="GO:0005886">
    <property type="term" value="C:plasma membrane"/>
    <property type="evidence" value="ECO:0007669"/>
    <property type="project" value="UniProtKB-SubCell"/>
</dbReference>
<keyword evidence="5" id="KW-0812">Transmembrane</keyword>
<dbReference type="InParanoid" id="A2F2S8"/>
<keyword evidence="7" id="KW-0547">Nucleotide-binding</keyword>